<reference evidence="1 2" key="1">
    <citation type="submission" date="2020-10" db="EMBL/GenBank/DDBJ databases">
        <title>Plant Genome Project.</title>
        <authorList>
            <person name="Zhang R.-G."/>
        </authorList>
    </citation>
    <scope>NUCLEOTIDE SEQUENCE [LARGE SCALE GENOMIC DNA]</scope>
    <source>
        <strain evidence="1">FAFU-HL-1</strain>
        <tissue evidence="1">Leaf</tissue>
    </source>
</reference>
<sequence>MIVGSSFTEDLYKIFSGLVMPIPLQMLSNAVREKLPCFKNLPNFQNLTRLEIEASGDYYWFISQEILKCSPKLEVLMLYKDKTLTVQTKEPPKWPSLLHVNTSVIPKWQNPEFVPQHAVKP</sequence>
<proteinExistence type="predicted"/>
<evidence type="ECO:0000313" key="2">
    <source>
        <dbReference type="Proteomes" id="UP000657918"/>
    </source>
</evidence>
<protein>
    <submittedName>
        <fullName evidence="1">Uncharacterized protein</fullName>
    </submittedName>
</protein>
<gene>
    <name evidence="1" type="ORF">SADUNF_Sadunf11G0083900</name>
</gene>
<organism evidence="1 2">
    <name type="scientific">Salix dunnii</name>
    <dbReference type="NCBI Taxonomy" id="1413687"/>
    <lineage>
        <taxon>Eukaryota</taxon>
        <taxon>Viridiplantae</taxon>
        <taxon>Streptophyta</taxon>
        <taxon>Embryophyta</taxon>
        <taxon>Tracheophyta</taxon>
        <taxon>Spermatophyta</taxon>
        <taxon>Magnoliopsida</taxon>
        <taxon>eudicotyledons</taxon>
        <taxon>Gunneridae</taxon>
        <taxon>Pentapetalae</taxon>
        <taxon>rosids</taxon>
        <taxon>fabids</taxon>
        <taxon>Malpighiales</taxon>
        <taxon>Salicaceae</taxon>
        <taxon>Saliceae</taxon>
        <taxon>Salix</taxon>
    </lineage>
</organism>
<dbReference type="AlphaFoldDB" id="A0A835JQQ1"/>
<dbReference type="OrthoDB" id="811707at2759"/>
<dbReference type="EMBL" id="JADGMS010000011">
    <property type="protein sequence ID" value="KAF9672819.1"/>
    <property type="molecule type" value="Genomic_DNA"/>
</dbReference>
<keyword evidence="2" id="KW-1185">Reference proteome</keyword>
<comment type="caution">
    <text evidence="1">The sequence shown here is derived from an EMBL/GenBank/DDBJ whole genome shotgun (WGS) entry which is preliminary data.</text>
</comment>
<evidence type="ECO:0000313" key="1">
    <source>
        <dbReference type="EMBL" id="KAF9672819.1"/>
    </source>
</evidence>
<accession>A0A835JQQ1</accession>
<name>A0A835JQQ1_9ROSI</name>
<dbReference type="Proteomes" id="UP000657918">
    <property type="component" value="Chromosome 11"/>
</dbReference>